<gene>
    <name evidence="1" type="ORF">C5167_003797</name>
</gene>
<accession>A0A4Y7L5X2</accession>
<organism evidence="1 2">
    <name type="scientific">Papaver somniferum</name>
    <name type="common">Opium poppy</name>
    <dbReference type="NCBI Taxonomy" id="3469"/>
    <lineage>
        <taxon>Eukaryota</taxon>
        <taxon>Viridiplantae</taxon>
        <taxon>Streptophyta</taxon>
        <taxon>Embryophyta</taxon>
        <taxon>Tracheophyta</taxon>
        <taxon>Spermatophyta</taxon>
        <taxon>Magnoliopsida</taxon>
        <taxon>Ranunculales</taxon>
        <taxon>Papaveraceae</taxon>
        <taxon>Papaveroideae</taxon>
        <taxon>Papaver</taxon>
    </lineage>
</organism>
<dbReference type="Gramene" id="RZC79575">
    <property type="protein sequence ID" value="RZC79575"/>
    <property type="gene ID" value="C5167_003797"/>
</dbReference>
<dbReference type="AlphaFoldDB" id="A0A4Y7L5X2"/>
<evidence type="ECO:0000313" key="2">
    <source>
        <dbReference type="Proteomes" id="UP000316621"/>
    </source>
</evidence>
<dbReference type="Proteomes" id="UP000316621">
    <property type="component" value="Chromosome 9"/>
</dbReference>
<name>A0A4Y7L5X2_PAPSO</name>
<keyword evidence="2" id="KW-1185">Reference proteome</keyword>
<sequence length="44" mass="5004">MAVGNFICRWDFSSSKLPFEPIPSNGMFSSEIVRRLQGNEVEQV</sequence>
<evidence type="ECO:0000313" key="1">
    <source>
        <dbReference type="EMBL" id="RZC79575.1"/>
    </source>
</evidence>
<reference evidence="1 2" key="1">
    <citation type="journal article" date="2018" name="Science">
        <title>The opium poppy genome and morphinan production.</title>
        <authorList>
            <person name="Guo L."/>
            <person name="Winzer T."/>
            <person name="Yang X."/>
            <person name="Li Y."/>
            <person name="Ning Z."/>
            <person name="He Z."/>
            <person name="Teodor R."/>
            <person name="Lu Y."/>
            <person name="Bowser T.A."/>
            <person name="Graham I.A."/>
            <person name="Ye K."/>
        </authorList>
    </citation>
    <scope>NUCLEOTIDE SEQUENCE [LARGE SCALE GENOMIC DNA]</scope>
    <source>
        <strain evidence="2">cv. HN1</strain>
        <tissue evidence="1">Leaves</tissue>
    </source>
</reference>
<dbReference type="EMBL" id="CM010723">
    <property type="protein sequence ID" value="RZC79575.1"/>
    <property type="molecule type" value="Genomic_DNA"/>
</dbReference>
<proteinExistence type="predicted"/>
<protein>
    <submittedName>
        <fullName evidence="1">Uncharacterized protein</fullName>
    </submittedName>
</protein>